<dbReference type="RefSeq" id="WP_164968001.1">
    <property type="nucleotide sequence ID" value="NZ_AP026807.1"/>
</dbReference>
<gene>
    <name evidence="1" type="ORF">K234311028_p10520</name>
</gene>
<dbReference type="EMBL" id="AP026819">
    <property type="protein sequence ID" value="BDR82493.1"/>
    <property type="molecule type" value="Genomic_DNA"/>
</dbReference>
<evidence type="ECO:0000313" key="2">
    <source>
        <dbReference type="Proteomes" id="UP001321763"/>
    </source>
</evidence>
<proteinExistence type="predicted"/>
<geneLocation type="plasmid" evidence="1 2">
    <name>pKHSU-234311-028-1</name>
</geneLocation>
<dbReference type="AlphaFoldDB" id="A0ABC8EG79"/>
<sequence length="49" mass="5642">MNKNKIIVISQNNVILYETPIGELQIKNSYNSYLESLESETLEYDYGGL</sequence>
<organism evidence="1 2">
    <name type="scientific">Clostridium tetani</name>
    <dbReference type="NCBI Taxonomy" id="1513"/>
    <lineage>
        <taxon>Bacteria</taxon>
        <taxon>Bacillati</taxon>
        <taxon>Bacillota</taxon>
        <taxon>Clostridia</taxon>
        <taxon>Eubacteriales</taxon>
        <taxon>Clostridiaceae</taxon>
        <taxon>Clostridium</taxon>
    </lineage>
</organism>
<dbReference type="Proteomes" id="UP001321763">
    <property type="component" value="Plasmid pKHSU-234311-028-1"/>
</dbReference>
<name>A0ABC8EG79_CLOTA</name>
<reference evidence="1 2" key="1">
    <citation type="submission" date="2022-09" db="EMBL/GenBank/DDBJ databases">
        <title>complete genome sequences of Clostridium tetani str. KHSU-234311-028 isolated from soil.</title>
        <authorList>
            <person name="Sekizuka T."/>
            <person name="Shitada C."/>
            <person name="Takahashi M."/>
            <person name="Kuroda M."/>
        </authorList>
    </citation>
    <scope>NUCLEOTIDE SEQUENCE [LARGE SCALE GENOMIC DNA]</scope>
    <source>
        <strain evidence="1 2">KHSU-234311-028</strain>
        <plasmid evidence="1 2">pKHSU-234311-028-1</plasmid>
    </source>
</reference>
<keyword evidence="1" id="KW-0614">Plasmid</keyword>
<evidence type="ECO:0000313" key="1">
    <source>
        <dbReference type="EMBL" id="BDR82493.1"/>
    </source>
</evidence>
<accession>A0ABC8EG79</accession>
<protein>
    <submittedName>
        <fullName evidence="1">Uncharacterized protein</fullName>
    </submittedName>
</protein>